<evidence type="ECO:0000313" key="3">
    <source>
        <dbReference type="EMBL" id="OJJ34917.1"/>
    </source>
</evidence>
<dbReference type="GeneID" id="63748866"/>
<feature type="compositionally biased region" description="Basic and acidic residues" evidence="1">
    <location>
        <begin position="85"/>
        <end position="100"/>
    </location>
</feature>
<keyword evidence="2" id="KW-0812">Transmembrane</keyword>
<evidence type="ECO:0000256" key="2">
    <source>
        <dbReference type="SAM" id="Phobius"/>
    </source>
</evidence>
<evidence type="ECO:0000256" key="1">
    <source>
        <dbReference type="SAM" id="MobiDB-lite"/>
    </source>
</evidence>
<keyword evidence="2" id="KW-0472">Membrane</keyword>
<organism evidence="3 4">
    <name type="scientific">Aspergillus wentii DTO 134E9</name>
    <dbReference type="NCBI Taxonomy" id="1073089"/>
    <lineage>
        <taxon>Eukaryota</taxon>
        <taxon>Fungi</taxon>
        <taxon>Dikarya</taxon>
        <taxon>Ascomycota</taxon>
        <taxon>Pezizomycotina</taxon>
        <taxon>Eurotiomycetes</taxon>
        <taxon>Eurotiomycetidae</taxon>
        <taxon>Eurotiales</taxon>
        <taxon>Aspergillaceae</taxon>
        <taxon>Aspergillus</taxon>
        <taxon>Aspergillus subgen. Cremei</taxon>
    </lineage>
</organism>
<keyword evidence="4" id="KW-1185">Reference proteome</keyword>
<feature type="transmembrane region" description="Helical" evidence="2">
    <location>
        <begin position="159"/>
        <end position="179"/>
    </location>
</feature>
<evidence type="ECO:0000313" key="4">
    <source>
        <dbReference type="Proteomes" id="UP000184383"/>
    </source>
</evidence>
<feature type="region of interest" description="Disordered" evidence="1">
    <location>
        <begin position="22"/>
        <end position="69"/>
    </location>
</feature>
<feature type="compositionally biased region" description="Acidic residues" evidence="1">
    <location>
        <begin position="39"/>
        <end position="62"/>
    </location>
</feature>
<gene>
    <name evidence="3" type="ORF">ASPWEDRAFT_27605</name>
</gene>
<keyword evidence="2" id="KW-1133">Transmembrane helix</keyword>
<sequence>MTVAKGRLQRCCDRAKAGAVNPWKRIRVGAGREKRSDYDDGGDEDDDDENEMVRTEEDDEPVNTEVTAREDGIWRRSILEYLDDRRGKRREQTREQQRGSEEEEDDNNNINERTRSTVVVTKLAETNQAEIIQESKILEVRPPANGEASRDRQWQCSQIMAALCLVHGSTVMVVMIFTIREN</sequence>
<dbReference type="RefSeq" id="XP_040688593.1">
    <property type="nucleotide sequence ID" value="XM_040833018.1"/>
</dbReference>
<name>A0A1L9RJ92_ASPWE</name>
<proteinExistence type="predicted"/>
<dbReference type="EMBL" id="KV878212">
    <property type="protein sequence ID" value="OJJ34917.1"/>
    <property type="molecule type" value="Genomic_DNA"/>
</dbReference>
<protein>
    <submittedName>
        <fullName evidence="3">Uncharacterized protein</fullName>
    </submittedName>
</protein>
<reference evidence="4" key="1">
    <citation type="journal article" date="2017" name="Genome Biol.">
        <title>Comparative genomics reveals high biological diversity and specific adaptations in the industrially and medically important fungal genus Aspergillus.</title>
        <authorList>
            <person name="de Vries R.P."/>
            <person name="Riley R."/>
            <person name="Wiebenga A."/>
            <person name="Aguilar-Osorio G."/>
            <person name="Amillis S."/>
            <person name="Uchima C.A."/>
            <person name="Anderluh G."/>
            <person name="Asadollahi M."/>
            <person name="Askin M."/>
            <person name="Barry K."/>
            <person name="Battaglia E."/>
            <person name="Bayram O."/>
            <person name="Benocci T."/>
            <person name="Braus-Stromeyer S.A."/>
            <person name="Caldana C."/>
            <person name="Canovas D."/>
            <person name="Cerqueira G.C."/>
            <person name="Chen F."/>
            <person name="Chen W."/>
            <person name="Choi C."/>
            <person name="Clum A."/>
            <person name="Dos Santos R.A."/>
            <person name="Damasio A.R."/>
            <person name="Diallinas G."/>
            <person name="Emri T."/>
            <person name="Fekete E."/>
            <person name="Flipphi M."/>
            <person name="Freyberg S."/>
            <person name="Gallo A."/>
            <person name="Gournas C."/>
            <person name="Habgood R."/>
            <person name="Hainaut M."/>
            <person name="Harispe M.L."/>
            <person name="Henrissat B."/>
            <person name="Hilden K.S."/>
            <person name="Hope R."/>
            <person name="Hossain A."/>
            <person name="Karabika E."/>
            <person name="Karaffa L."/>
            <person name="Karanyi Z."/>
            <person name="Krasevec N."/>
            <person name="Kuo A."/>
            <person name="Kusch H."/>
            <person name="LaButti K."/>
            <person name="Lagendijk E.L."/>
            <person name="Lapidus A."/>
            <person name="Levasseur A."/>
            <person name="Lindquist E."/>
            <person name="Lipzen A."/>
            <person name="Logrieco A.F."/>
            <person name="MacCabe A."/>
            <person name="Maekelae M.R."/>
            <person name="Malavazi I."/>
            <person name="Melin P."/>
            <person name="Meyer V."/>
            <person name="Mielnichuk N."/>
            <person name="Miskei M."/>
            <person name="Molnar A.P."/>
            <person name="Mule G."/>
            <person name="Ngan C.Y."/>
            <person name="Orejas M."/>
            <person name="Orosz E."/>
            <person name="Ouedraogo J.P."/>
            <person name="Overkamp K.M."/>
            <person name="Park H.-S."/>
            <person name="Perrone G."/>
            <person name="Piumi F."/>
            <person name="Punt P.J."/>
            <person name="Ram A.F."/>
            <person name="Ramon A."/>
            <person name="Rauscher S."/>
            <person name="Record E."/>
            <person name="Riano-Pachon D.M."/>
            <person name="Robert V."/>
            <person name="Roehrig J."/>
            <person name="Ruller R."/>
            <person name="Salamov A."/>
            <person name="Salih N.S."/>
            <person name="Samson R.A."/>
            <person name="Sandor E."/>
            <person name="Sanguinetti M."/>
            <person name="Schuetze T."/>
            <person name="Sepcic K."/>
            <person name="Shelest E."/>
            <person name="Sherlock G."/>
            <person name="Sophianopoulou V."/>
            <person name="Squina F.M."/>
            <person name="Sun H."/>
            <person name="Susca A."/>
            <person name="Todd R.B."/>
            <person name="Tsang A."/>
            <person name="Unkles S.E."/>
            <person name="van de Wiele N."/>
            <person name="van Rossen-Uffink D."/>
            <person name="Oliveira J.V."/>
            <person name="Vesth T.C."/>
            <person name="Visser J."/>
            <person name="Yu J.-H."/>
            <person name="Zhou M."/>
            <person name="Andersen M.R."/>
            <person name="Archer D.B."/>
            <person name="Baker S.E."/>
            <person name="Benoit I."/>
            <person name="Brakhage A.A."/>
            <person name="Braus G.H."/>
            <person name="Fischer R."/>
            <person name="Frisvad J.C."/>
            <person name="Goldman G.H."/>
            <person name="Houbraken J."/>
            <person name="Oakley B."/>
            <person name="Pocsi I."/>
            <person name="Scazzocchio C."/>
            <person name="Seiboth B."/>
            <person name="vanKuyk P.A."/>
            <person name="Wortman J."/>
            <person name="Dyer P.S."/>
            <person name="Grigoriev I.V."/>
        </authorList>
    </citation>
    <scope>NUCLEOTIDE SEQUENCE [LARGE SCALE GENOMIC DNA]</scope>
    <source>
        <strain evidence="4">DTO 134E9</strain>
    </source>
</reference>
<accession>A0A1L9RJ92</accession>
<feature type="region of interest" description="Disordered" evidence="1">
    <location>
        <begin position="85"/>
        <end position="114"/>
    </location>
</feature>
<dbReference type="AlphaFoldDB" id="A0A1L9RJ92"/>
<dbReference type="Proteomes" id="UP000184383">
    <property type="component" value="Unassembled WGS sequence"/>
</dbReference>
<dbReference type="VEuPathDB" id="FungiDB:ASPWEDRAFT_27605"/>